<protein>
    <submittedName>
        <fullName evidence="1">Uncharacterized protein</fullName>
    </submittedName>
</protein>
<sequence length="122" mass="14768">MNDDMVIKETNIWGDYHNIRNVNKRVRLIKKKEILQKYPFIDHYKIYAYKPKNQRGPAKEEQTFIINYAYNYDIFADEEKFISDVNEIGLSFFKEKCIYNDKDAYKIIIYEPLCPIDLIKLK</sequence>
<organism evidence="1">
    <name type="scientific">viral metagenome</name>
    <dbReference type="NCBI Taxonomy" id="1070528"/>
    <lineage>
        <taxon>unclassified sequences</taxon>
        <taxon>metagenomes</taxon>
        <taxon>organismal metagenomes</taxon>
    </lineage>
</organism>
<dbReference type="AlphaFoldDB" id="A0A6C0HT18"/>
<dbReference type="EMBL" id="MN740013">
    <property type="protein sequence ID" value="QHT83888.1"/>
    <property type="molecule type" value="Genomic_DNA"/>
</dbReference>
<proteinExistence type="predicted"/>
<reference evidence="1" key="1">
    <citation type="journal article" date="2020" name="Nature">
        <title>Giant virus diversity and host interactions through global metagenomics.</title>
        <authorList>
            <person name="Schulz F."/>
            <person name="Roux S."/>
            <person name="Paez-Espino D."/>
            <person name="Jungbluth S."/>
            <person name="Walsh D.A."/>
            <person name="Denef V.J."/>
            <person name="McMahon K.D."/>
            <person name="Konstantinidis K.T."/>
            <person name="Eloe-Fadrosh E.A."/>
            <person name="Kyrpides N.C."/>
            <person name="Woyke T."/>
        </authorList>
    </citation>
    <scope>NUCLEOTIDE SEQUENCE</scope>
    <source>
        <strain evidence="1">GVMAG-M-3300023184-168</strain>
    </source>
</reference>
<name>A0A6C0HT18_9ZZZZ</name>
<evidence type="ECO:0000313" key="1">
    <source>
        <dbReference type="EMBL" id="QHT83888.1"/>
    </source>
</evidence>
<accession>A0A6C0HT18</accession>